<dbReference type="InterPro" id="IPR038765">
    <property type="entry name" value="Papain-like_cys_pep_sf"/>
</dbReference>
<dbReference type="EMBL" id="BMWS01000006">
    <property type="protein sequence ID" value="GGX12070.1"/>
    <property type="molecule type" value="Genomic_DNA"/>
</dbReference>
<dbReference type="AlphaFoldDB" id="A0A918JUT4"/>
<dbReference type="Gene3D" id="3.90.1720.10">
    <property type="entry name" value="endopeptidase domain like (from Nostoc punctiforme)"/>
    <property type="match status" value="1"/>
</dbReference>
<keyword evidence="3" id="KW-1185">Reference proteome</keyword>
<proteinExistence type="predicted"/>
<sequence length="213" mass="24785">MKKIILALVFLIIMNACKEESFINVDRLNLDKKKSYLIFRGTDSKEGFIAKGFNVINNDISHVGIAICLFNKWSVYHVFSSVNGISDLNEDSFQTFFSIEDGEVKYAAIYEFLNLSLDENKILVEKIKEMRTDDIKFDKSFSLDNKNNQLYCSEFVVEVLSHVNNLKFNFKPHKVKLSAIEAIYLNKDSLQYYPVDFFTKDHNFALIEEFCFD</sequence>
<comment type="caution">
    <text evidence="2">The sequence shown here is derived from an EMBL/GenBank/DDBJ whole genome shotgun (WGS) entry which is preliminary data.</text>
</comment>
<dbReference type="SUPFAM" id="SSF54001">
    <property type="entry name" value="Cysteine proteinases"/>
    <property type="match status" value="1"/>
</dbReference>
<keyword evidence="1" id="KW-0732">Signal</keyword>
<evidence type="ECO:0000256" key="1">
    <source>
        <dbReference type="SAM" id="SignalP"/>
    </source>
</evidence>
<reference evidence="2 3" key="1">
    <citation type="journal article" date="2014" name="Int. J. Syst. Evol. Microbiol.">
        <title>Complete genome sequence of Corynebacterium casei LMG S-19264T (=DSM 44701T), isolated from a smear-ripened cheese.</title>
        <authorList>
            <consortium name="US DOE Joint Genome Institute (JGI-PGF)"/>
            <person name="Walter F."/>
            <person name="Albersmeier A."/>
            <person name="Kalinowski J."/>
            <person name="Ruckert C."/>
        </authorList>
    </citation>
    <scope>NUCLEOTIDE SEQUENCE [LARGE SCALE GENOMIC DNA]</scope>
    <source>
        <strain evidence="2 3">KCTC 12285</strain>
    </source>
</reference>
<dbReference type="RefSeq" id="WP_027411630.1">
    <property type="nucleotide sequence ID" value="NZ_BMWS01000006.1"/>
</dbReference>
<accession>A0A918JUT4</accession>
<name>A0A918JUT4_9FLAO</name>
<organism evidence="2 3">
    <name type="scientific">Aquimarina muelleri</name>
    <dbReference type="NCBI Taxonomy" id="279356"/>
    <lineage>
        <taxon>Bacteria</taxon>
        <taxon>Pseudomonadati</taxon>
        <taxon>Bacteroidota</taxon>
        <taxon>Flavobacteriia</taxon>
        <taxon>Flavobacteriales</taxon>
        <taxon>Flavobacteriaceae</taxon>
        <taxon>Aquimarina</taxon>
    </lineage>
</organism>
<evidence type="ECO:0000313" key="2">
    <source>
        <dbReference type="EMBL" id="GGX12070.1"/>
    </source>
</evidence>
<gene>
    <name evidence="2" type="ORF">GCM10007384_12260</name>
</gene>
<dbReference type="Proteomes" id="UP000601108">
    <property type="component" value="Unassembled WGS sequence"/>
</dbReference>
<feature type="signal peptide" evidence="1">
    <location>
        <begin position="1"/>
        <end position="18"/>
    </location>
</feature>
<evidence type="ECO:0008006" key="4">
    <source>
        <dbReference type="Google" id="ProtNLM"/>
    </source>
</evidence>
<feature type="chain" id="PRO_5037702229" description="Permuted papain-like amidase enzyme, YaeF/YiiX, C92 family" evidence="1">
    <location>
        <begin position="19"/>
        <end position="213"/>
    </location>
</feature>
<evidence type="ECO:0000313" key="3">
    <source>
        <dbReference type="Proteomes" id="UP000601108"/>
    </source>
</evidence>
<protein>
    <recommendedName>
        <fullName evidence="4">Permuted papain-like amidase enzyme, YaeF/YiiX, C92 family</fullName>
    </recommendedName>
</protein>